<dbReference type="PROSITE" id="PS00913">
    <property type="entry name" value="ADH_IRON_1"/>
    <property type="match status" value="1"/>
</dbReference>
<keyword evidence="3" id="KW-0408">Iron</keyword>
<dbReference type="PANTHER" id="PTHR11496">
    <property type="entry name" value="ALCOHOL DEHYDROGENASE"/>
    <property type="match status" value="1"/>
</dbReference>
<evidence type="ECO:0000256" key="6">
    <source>
        <dbReference type="ARBA" id="ARBA00035641"/>
    </source>
</evidence>
<dbReference type="Proteomes" id="UP001642409">
    <property type="component" value="Unassembled WGS sequence"/>
</dbReference>
<keyword evidence="16" id="KW-1185">Reference proteome</keyword>
<dbReference type="InterPro" id="IPR012079">
    <property type="entry name" value="Bifunc_Ald-ADH"/>
</dbReference>
<dbReference type="Gene3D" id="3.40.50.1970">
    <property type="match status" value="1"/>
</dbReference>
<dbReference type="CDD" id="cd07122">
    <property type="entry name" value="ALDH_F20_ACDH"/>
    <property type="match status" value="1"/>
</dbReference>
<dbReference type="InterPro" id="IPR016161">
    <property type="entry name" value="Ald_DH/histidinol_DH"/>
</dbReference>
<dbReference type="InterPro" id="IPR015590">
    <property type="entry name" value="Aldehyde_DH_dom"/>
</dbReference>
<evidence type="ECO:0000256" key="7">
    <source>
        <dbReference type="ARBA" id="ARBA00035645"/>
    </source>
</evidence>
<dbReference type="Gene3D" id="3.40.605.10">
    <property type="entry name" value="Aldehyde Dehydrogenase, Chain A, domain 1"/>
    <property type="match status" value="1"/>
</dbReference>
<reference evidence="12" key="1">
    <citation type="submission" date="2023-06" db="EMBL/GenBank/DDBJ databases">
        <authorList>
            <person name="Kurt Z."/>
        </authorList>
    </citation>
    <scope>NUCLEOTIDE SEQUENCE</scope>
</reference>
<dbReference type="FunFam" id="3.40.50.1970:FF:000003">
    <property type="entry name" value="Alcohol dehydrogenase, iron-containing"/>
    <property type="match status" value="1"/>
</dbReference>
<dbReference type="SUPFAM" id="SSF56796">
    <property type="entry name" value="Dehydroquinate synthase-like"/>
    <property type="match status" value="1"/>
</dbReference>
<dbReference type="GO" id="GO:0046872">
    <property type="term" value="F:metal ion binding"/>
    <property type="evidence" value="ECO:0007669"/>
    <property type="project" value="InterPro"/>
</dbReference>
<dbReference type="EMBL" id="CAXDID020000633">
    <property type="protein sequence ID" value="CAL6107325.1"/>
    <property type="molecule type" value="Genomic_DNA"/>
</dbReference>
<dbReference type="FunFam" id="1.20.1090.10:FF:000001">
    <property type="entry name" value="Aldehyde-alcohol dehydrogenase"/>
    <property type="match status" value="1"/>
</dbReference>
<dbReference type="EMBL" id="CATOUU010001172">
    <property type="protein sequence ID" value="CAI9976124.1"/>
    <property type="molecule type" value="Genomic_DNA"/>
</dbReference>
<dbReference type="EMBL" id="CATOUU010000361">
    <property type="protein sequence ID" value="CAI9926120.1"/>
    <property type="molecule type" value="Genomic_DNA"/>
</dbReference>
<dbReference type="Pfam" id="PF25137">
    <property type="entry name" value="ADH_Fe_C"/>
    <property type="match status" value="1"/>
</dbReference>
<dbReference type="GO" id="GO:0015976">
    <property type="term" value="P:carbon utilization"/>
    <property type="evidence" value="ECO:0007669"/>
    <property type="project" value="InterPro"/>
</dbReference>
<dbReference type="GO" id="GO:0008774">
    <property type="term" value="F:acetaldehyde dehydrogenase (acetylating) activity"/>
    <property type="evidence" value="ECO:0007669"/>
    <property type="project" value="UniProtKB-UniRule"/>
</dbReference>
<dbReference type="Gene3D" id="1.20.1090.10">
    <property type="entry name" value="Dehydroquinate synthase-like - alpha domain"/>
    <property type="match status" value="1"/>
</dbReference>
<evidence type="ECO:0000313" key="14">
    <source>
        <dbReference type="EMBL" id="CAL6072026.1"/>
    </source>
</evidence>
<comment type="similarity">
    <text evidence="7 8">In the C-terminal section; belongs to the iron-containing alcohol dehydrogenase family.</text>
</comment>
<dbReference type="PANTHER" id="PTHR11496:SF83">
    <property type="entry name" value="HYDROXYACID-OXOACID TRANSHYDROGENASE, MITOCHONDRIAL"/>
    <property type="match status" value="1"/>
</dbReference>
<dbReference type="Pfam" id="PF00171">
    <property type="entry name" value="Aldedh"/>
    <property type="match status" value="1"/>
</dbReference>
<keyword evidence="5" id="KW-0511">Multifunctional enzyme</keyword>
<dbReference type="InterPro" id="IPR001670">
    <property type="entry name" value="ADH_Fe/GldA"/>
</dbReference>
<dbReference type="EMBL" id="CAXDID020000293">
    <property type="protein sequence ID" value="CAL6072026.1"/>
    <property type="molecule type" value="Genomic_DNA"/>
</dbReference>
<feature type="domain" description="Alcohol dehydrogenase iron-type/glycerol dehydrogenase GldA" evidence="10">
    <location>
        <begin position="471"/>
        <end position="651"/>
    </location>
</feature>
<dbReference type="CDD" id="cd08178">
    <property type="entry name" value="AAD_C"/>
    <property type="match status" value="1"/>
</dbReference>
<evidence type="ECO:0000256" key="4">
    <source>
        <dbReference type="ARBA" id="ARBA00023027"/>
    </source>
</evidence>
<evidence type="ECO:0000313" key="16">
    <source>
        <dbReference type="Proteomes" id="UP001642409"/>
    </source>
</evidence>
<dbReference type="InterPro" id="IPR039697">
    <property type="entry name" value="Alcohol_dehydrogenase_Fe"/>
</dbReference>
<dbReference type="AlphaFoldDB" id="A0AA86NU09"/>
<keyword evidence="4" id="KW-0520">NAD</keyword>
<evidence type="ECO:0000313" key="13">
    <source>
        <dbReference type="EMBL" id="CAI9976124.1"/>
    </source>
</evidence>
<accession>A0AA86NU09</accession>
<comment type="caution">
    <text evidence="12">The sequence shown here is derived from an EMBL/GenBank/DDBJ whole genome shotgun (WGS) entry which is preliminary data.</text>
</comment>
<dbReference type="InterPro" id="IPR016162">
    <property type="entry name" value="Ald_DH_N"/>
</dbReference>
<evidence type="ECO:0000256" key="1">
    <source>
        <dbReference type="ARBA" id="ARBA00001954"/>
    </source>
</evidence>
<dbReference type="InterPro" id="IPR034789">
    <property type="entry name" value="AAD_C"/>
</dbReference>
<protein>
    <recommendedName>
        <fullName evidence="8">Aldehyde-alcohol dehydrogenase</fullName>
    </recommendedName>
</protein>
<dbReference type="InterPro" id="IPR018211">
    <property type="entry name" value="ADH_Fe_CS"/>
</dbReference>
<comment type="cofactor">
    <cofactor evidence="1">
        <name>Fe(2+)</name>
        <dbReference type="ChEBI" id="CHEBI:29033"/>
    </cofactor>
</comment>
<evidence type="ECO:0000313" key="12">
    <source>
        <dbReference type="EMBL" id="CAI9926120.1"/>
    </source>
</evidence>
<feature type="domain" description="Fe-containing alcohol dehydrogenase-like C-terminal" evidence="11">
    <location>
        <begin position="663"/>
        <end position="877"/>
    </location>
</feature>
<comment type="similarity">
    <text evidence="6 8">In the N-terminal section; belongs to the aldehyde dehydrogenase family.</text>
</comment>
<keyword evidence="2 8" id="KW-0560">Oxidoreductase</keyword>
<dbReference type="Gene3D" id="3.40.309.10">
    <property type="entry name" value="Aldehyde Dehydrogenase, Chain A, domain 2"/>
    <property type="match status" value="1"/>
</dbReference>
<dbReference type="SUPFAM" id="SSF53720">
    <property type="entry name" value="ALDH-like"/>
    <property type="match status" value="1"/>
</dbReference>
<dbReference type="GO" id="GO:0006113">
    <property type="term" value="P:fermentation"/>
    <property type="evidence" value="ECO:0007669"/>
    <property type="project" value="UniProtKB-ARBA"/>
</dbReference>
<reference evidence="14 16" key="2">
    <citation type="submission" date="2024-07" db="EMBL/GenBank/DDBJ databases">
        <authorList>
            <person name="Akdeniz Z."/>
        </authorList>
    </citation>
    <scope>NUCLEOTIDE SEQUENCE [LARGE SCALE GENOMIC DNA]</scope>
</reference>
<evidence type="ECO:0000256" key="3">
    <source>
        <dbReference type="ARBA" id="ARBA00023004"/>
    </source>
</evidence>
<evidence type="ECO:0000259" key="11">
    <source>
        <dbReference type="Pfam" id="PF25137"/>
    </source>
</evidence>
<name>A0AA86NU09_9EUKA</name>
<evidence type="ECO:0000256" key="8">
    <source>
        <dbReference type="PIRNR" id="PIRNR000111"/>
    </source>
</evidence>
<proteinExistence type="inferred from homology"/>
<evidence type="ECO:0000256" key="5">
    <source>
        <dbReference type="ARBA" id="ARBA00023268"/>
    </source>
</evidence>
<dbReference type="GO" id="GO:0006066">
    <property type="term" value="P:alcohol metabolic process"/>
    <property type="evidence" value="ECO:0007669"/>
    <property type="project" value="InterPro"/>
</dbReference>
<dbReference type="Pfam" id="PF00465">
    <property type="entry name" value="Fe-ADH"/>
    <property type="match status" value="1"/>
</dbReference>
<organism evidence="12">
    <name type="scientific">Hexamita inflata</name>
    <dbReference type="NCBI Taxonomy" id="28002"/>
    <lineage>
        <taxon>Eukaryota</taxon>
        <taxon>Metamonada</taxon>
        <taxon>Diplomonadida</taxon>
        <taxon>Hexamitidae</taxon>
        <taxon>Hexamitinae</taxon>
        <taxon>Hexamita</taxon>
    </lineage>
</organism>
<dbReference type="NCBIfam" id="NF010378">
    <property type="entry name" value="PRK13805.1"/>
    <property type="match status" value="1"/>
</dbReference>
<dbReference type="InterPro" id="IPR016163">
    <property type="entry name" value="Ald_DH_C"/>
</dbReference>
<evidence type="ECO:0000313" key="15">
    <source>
        <dbReference type="EMBL" id="CAL6107325.1"/>
    </source>
</evidence>
<evidence type="ECO:0000256" key="2">
    <source>
        <dbReference type="ARBA" id="ARBA00023002"/>
    </source>
</evidence>
<gene>
    <name evidence="12" type="ORF">HINF_LOCUS13765</name>
    <name evidence="14" type="ORF">HINF_LOCUS55426</name>
    <name evidence="13" type="ORF">HINF_LOCUS63769</name>
    <name evidence="15" type="ORF">HINF_LOCUS74439</name>
</gene>
<evidence type="ECO:0000259" key="10">
    <source>
        <dbReference type="Pfam" id="PF00465"/>
    </source>
</evidence>
<dbReference type="GO" id="GO:0005739">
    <property type="term" value="C:mitochondrion"/>
    <property type="evidence" value="ECO:0007669"/>
    <property type="project" value="TreeGrafter"/>
</dbReference>
<sequence length="879" mass="96900">MSEIQMPVETPEQLDKLMELTMESHFEFLKLDQKQVDEIFFRASFAANSARIPLAKMAVADTNIGVVEDKVIKNNYAAEYIYNKYKLEKTCGLISEDKINGQSTYAEPLGILAGIIPTTNPTSTTIFKALIALKTRNCIIFSPHPRAAASTIEAARIVRDAAIAAGAPKNCIGWISKPSIELSGLLMKHKLTSCILATGGPAMVTAAYSSGKPALGVGPGNNCAIIDELCDIKDAVSSIIISKTFDNGVICASEQSIVVVDSVYEQVKAEMQYRGCYFLNAEETEKVGNFCLPINPKTGVCQMNPNTVGRPAREIAEKAGCVIPAEHACKVIVGEADWKLMSHKYPMGLEKLAPVLGMFRASDFKHAVEVAKTAIHMAGKGHTASIHTAFEAQERIDYFAHTIQAGRLIVNQPSAHGGIGDLYNFTLDPTLTIGCGSHGGNSISENVGIKHLLNYKKVVIKRENCLWFKAPPKVYFKYGCLQEALKELYVFKRCFFITDKVLFDLGYTDWVIKPLQEKGVKCSIFFDVAPDPDLACCAKCLSLVESFQPDLFIALGGGSAMDLMKMVRLQYEHGETDFAGLAQRFMDIRKRIYEFPELLDMKKCKTYSVCIPTTSGTGSEVTPFAVITDEKLKVKYPLADYMLTPQMAIVDSSLAMTMPQFLTAWTGIDALTHAIESYVSVLATEFTQPISLQAIKLIFQYLAESVNEKTKRSREAIHHAATLAGMAFSNAFLGINHSLAHKLGQKFHIPHGLANAICLVPVIKYNATDVPTKMGCFPQYKYPMALSRYAEIADACGFTEKGQTNQQKMEILCAKVDELLIACKVSNKIKDFRNAPKKEDYFAALEYLAEQAFDDQCTGANPRYPLIPELKAIFETLYE</sequence>
<feature type="domain" description="Aldehyde dehydrogenase" evidence="9">
    <location>
        <begin position="6"/>
        <end position="272"/>
    </location>
</feature>
<evidence type="ECO:0000259" key="9">
    <source>
        <dbReference type="Pfam" id="PF00171"/>
    </source>
</evidence>
<dbReference type="InterPro" id="IPR056798">
    <property type="entry name" value="ADH_Fe_C"/>
</dbReference>
<dbReference type="PIRSF" id="PIRSF000111">
    <property type="entry name" value="ALDH_ADH"/>
    <property type="match status" value="1"/>
</dbReference>
<dbReference type="GO" id="GO:0004022">
    <property type="term" value="F:alcohol dehydrogenase (NAD+) activity"/>
    <property type="evidence" value="ECO:0007669"/>
    <property type="project" value="UniProtKB-UniRule"/>
</dbReference>